<dbReference type="PANTHER" id="PTHR39335:SF1">
    <property type="entry name" value="BLL4220 PROTEIN"/>
    <property type="match status" value="1"/>
</dbReference>
<keyword evidence="1" id="KW-0732">Signal</keyword>
<organism evidence="2 3">
    <name type="scientific">Acidithiobacillus concretivorus</name>
    <dbReference type="NCBI Taxonomy" id="3063952"/>
    <lineage>
        <taxon>Bacteria</taxon>
        <taxon>Pseudomonadati</taxon>
        <taxon>Pseudomonadota</taxon>
        <taxon>Acidithiobacillia</taxon>
        <taxon>Acidithiobacillales</taxon>
        <taxon>Acidithiobacillaceae</taxon>
        <taxon>Acidithiobacillus</taxon>
    </lineage>
</organism>
<feature type="signal peptide" evidence="1">
    <location>
        <begin position="1"/>
        <end position="26"/>
    </location>
</feature>
<gene>
    <name evidence="2" type="ORF">HJG40_12840</name>
</gene>
<keyword evidence="3" id="KW-1185">Reference proteome</keyword>
<reference evidence="2 3" key="1">
    <citation type="journal article" date="2021" name="ISME J.">
        <title>Genomic evolution of the class Acidithiobacillia: deep-branching Proteobacteria living in extreme acidic conditions.</title>
        <authorList>
            <person name="Moya-Beltran A."/>
            <person name="Beard S."/>
            <person name="Rojas-Villalobos C."/>
            <person name="Issotta F."/>
            <person name="Gallardo Y."/>
            <person name="Ulloa R."/>
            <person name="Giaveno A."/>
            <person name="Degli Esposti M."/>
            <person name="Johnson D.B."/>
            <person name="Quatrini R."/>
        </authorList>
    </citation>
    <scope>NUCLEOTIDE SEQUENCE [LARGE SCALE GENOMIC DNA]</scope>
    <source>
        <strain evidence="2 3">ATCC 19703</strain>
    </source>
</reference>
<dbReference type="Pfam" id="PF03640">
    <property type="entry name" value="Lipoprotein_15"/>
    <property type="match status" value="2"/>
</dbReference>
<feature type="chain" id="PRO_5046937533" description="Lipoprotein" evidence="1">
    <location>
        <begin position="27"/>
        <end position="162"/>
    </location>
</feature>
<dbReference type="RefSeq" id="WP_215864539.1">
    <property type="nucleotide sequence ID" value="NZ_JABELD010000118.1"/>
</dbReference>
<dbReference type="Proteomes" id="UP001197028">
    <property type="component" value="Unassembled WGS sequence"/>
</dbReference>
<dbReference type="EMBL" id="JABELD010000118">
    <property type="protein sequence ID" value="MBU2739650.1"/>
    <property type="molecule type" value="Genomic_DNA"/>
</dbReference>
<accession>A0ABS5ZTC3</accession>
<comment type="caution">
    <text evidence="2">The sequence shown here is derived from an EMBL/GenBank/DDBJ whole genome shotgun (WGS) entry which is preliminary data.</text>
</comment>
<evidence type="ECO:0000313" key="2">
    <source>
        <dbReference type="EMBL" id="MBU2739650.1"/>
    </source>
</evidence>
<evidence type="ECO:0008006" key="4">
    <source>
        <dbReference type="Google" id="ProtNLM"/>
    </source>
</evidence>
<evidence type="ECO:0000313" key="3">
    <source>
        <dbReference type="Proteomes" id="UP001197028"/>
    </source>
</evidence>
<dbReference type="PANTHER" id="PTHR39335">
    <property type="entry name" value="BLL4220 PROTEIN"/>
    <property type="match status" value="1"/>
</dbReference>
<dbReference type="InterPro" id="IPR005297">
    <property type="entry name" value="Lipoprotein_repeat"/>
</dbReference>
<protein>
    <recommendedName>
        <fullName evidence="4">Lipoprotein</fullName>
    </recommendedName>
</protein>
<name>A0ABS5ZTC3_9PROT</name>
<evidence type="ECO:0000256" key="1">
    <source>
        <dbReference type="SAM" id="SignalP"/>
    </source>
</evidence>
<sequence>MISKKSYFSLSLMVAVSLGLVSAASAATLAAPVHIGLAKVSGHQEKVLTALDGHTLYYFTRDSADKATCTASCAAMWPPLQTSGPIASHVQKIPGKFSSTKGVNGWQVNYQGHPLYTFQGDKTASQANGNGIFGGTWWAVTPTVKPLSTASTQPAPHKSTGW</sequence>
<proteinExistence type="predicted"/>